<gene>
    <name evidence="2" type="ORF">GCM10011610_66550</name>
</gene>
<evidence type="ECO:0000313" key="2">
    <source>
        <dbReference type="EMBL" id="GGN99034.1"/>
    </source>
</evidence>
<name>A0ABQ2L0W2_9NOCA</name>
<keyword evidence="1" id="KW-1133">Transmembrane helix</keyword>
<dbReference type="Proteomes" id="UP000658127">
    <property type="component" value="Unassembled WGS sequence"/>
</dbReference>
<reference evidence="3" key="1">
    <citation type="journal article" date="2019" name="Int. J. Syst. Evol. Microbiol.">
        <title>The Global Catalogue of Microorganisms (GCM) 10K type strain sequencing project: providing services to taxonomists for standard genome sequencing and annotation.</title>
        <authorList>
            <consortium name="The Broad Institute Genomics Platform"/>
            <consortium name="The Broad Institute Genome Sequencing Center for Infectious Disease"/>
            <person name="Wu L."/>
            <person name="Ma J."/>
        </authorList>
    </citation>
    <scope>NUCLEOTIDE SEQUENCE [LARGE SCALE GENOMIC DNA]</scope>
    <source>
        <strain evidence="3">CGMCC 4.7329</strain>
    </source>
</reference>
<feature type="transmembrane region" description="Helical" evidence="1">
    <location>
        <begin position="55"/>
        <end position="77"/>
    </location>
</feature>
<evidence type="ECO:0000313" key="3">
    <source>
        <dbReference type="Proteomes" id="UP000658127"/>
    </source>
</evidence>
<evidence type="ECO:0000256" key="1">
    <source>
        <dbReference type="SAM" id="Phobius"/>
    </source>
</evidence>
<feature type="transmembrane region" description="Helical" evidence="1">
    <location>
        <begin position="29"/>
        <end position="48"/>
    </location>
</feature>
<dbReference type="EMBL" id="BMNE01000012">
    <property type="protein sequence ID" value="GGN99034.1"/>
    <property type="molecule type" value="Genomic_DNA"/>
</dbReference>
<organism evidence="2 3">
    <name type="scientific">Nocardia rhizosphaerihabitans</name>
    <dbReference type="NCBI Taxonomy" id="1691570"/>
    <lineage>
        <taxon>Bacteria</taxon>
        <taxon>Bacillati</taxon>
        <taxon>Actinomycetota</taxon>
        <taxon>Actinomycetes</taxon>
        <taxon>Mycobacteriales</taxon>
        <taxon>Nocardiaceae</taxon>
        <taxon>Nocardia</taxon>
    </lineage>
</organism>
<proteinExistence type="predicted"/>
<keyword evidence="1" id="KW-0812">Transmembrane</keyword>
<sequence>MQAVVGVVLGVMLWTGVLVKIPDIGHWMVNALVLAPLPALAVAGFIHAKAPRVAVFGWSLVGGTAVYGYLFTFLVLVRL</sequence>
<protein>
    <submittedName>
        <fullName evidence="2">Uncharacterized protein</fullName>
    </submittedName>
</protein>
<accession>A0ABQ2L0W2</accession>
<keyword evidence="3" id="KW-1185">Reference proteome</keyword>
<keyword evidence="1" id="KW-0472">Membrane</keyword>
<comment type="caution">
    <text evidence="2">The sequence shown here is derived from an EMBL/GenBank/DDBJ whole genome shotgun (WGS) entry which is preliminary data.</text>
</comment>